<accession>A0A0G2J128</accession>
<dbReference type="AlphaFoldDB" id="A0A0G2J128"/>
<protein>
    <submittedName>
        <fullName evidence="1">Uncharacterized protein</fullName>
    </submittedName>
</protein>
<comment type="caution">
    <text evidence="1">The sequence shown here is derived from an EMBL/GenBank/DDBJ whole genome shotgun (WGS) entry which is preliminary data.</text>
</comment>
<name>A0A0G2J128_9EURO</name>
<sequence length="60" mass="6323">MAFSISPDLRRAIHTAAHQALNKVPFTKGFQSPLLSSLSIGIIIKILLAGYGASDIPTSS</sequence>
<evidence type="ECO:0000313" key="2">
    <source>
        <dbReference type="Proteomes" id="UP000034164"/>
    </source>
</evidence>
<dbReference type="Proteomes" id="UP000034164">
    <property type="component" value="Unassembled WGS sequence"/>
</dbReference>
<organism evidence="1 2">
    <name type="scientific">[Emmonsia] crescens</name>
    <dbReference type="NCBI Taxonomy" id="73230"/>
    <lineage>
        <taxon>Eukaryota</taxon>
        <taxon>Fungi</taxon>
        <taxon>Dikarya</taxon>
        <taxon>Ascomycota</taxon>
        <taxon>Pezizomycotina</taxon>
        <taxon>Eurotiomycetes</taxon>
        <taxon>Eurotiomycetidae</taxon>
        <taxon>Onygenales</taxon>
        <taxon>Ajellomycetaceae</taxon>
        <taxon>Emergomyces</taxon>
    </lineage>
</organism>
<dbReference type="VEuPathDB" id="FungiDB:EMCG_02783"/>
<proteinExistence type="predicted"/>
<reference evidence="2" key="1">
    <citation type="journal article" date="2015" name="PLoS Genet.">
        <title>The dynamic genome and transcriptome of the human fungal pathogen Blastomyces and close relative Emmonsia.</title>
        <authorList>
            <person name="Munoz J.F."/>
            <person name="Gauthier G.M."/>
            <person name="Desjardins C.A."/>
            <person name="Gallo J.E."/>
            <person name="Holder J."/>
            <person name="Sullivan T.D."/>
            <person name="Marty A.J."/>
            <person name="Carmen J.C."/>
            <person name="Chen Z."/>
            <person name="Ding L."/>
            <person name="Gujja S."/>
            <person name="Magrini V."/>
            <person name="Misas E."/>
            <person name="Mitreva M."/>
            <person name="Priest M."/>
            <person name="Saif S."/>
            <person name="Whiston E.A."/>
            <person name="Young S."/>
            <person name="Zeng Q."/>
            <person name="Goldman W.E."/>
            <person name="Mardis E.R."/>
            <person name="Taylor J.W."/>
            <person name="McEwen J.G."/>
            <person name="Clay O.K."/>
            <person name="Klein B.S."/>
            <person name="Cuomo C.A."/>
        </authorList>
    </citation>
    <scope>NUCLEOTIDE SEQUENCE [LARGE SCALE GENOMIC DNA]</scope>
    <source>
        <strain evidence="2">UAMH 3008</strain>
    </source>
</reference>
<gene>
    <name evidence="1" type="ORF">EMCG_02783</name>
</gene>
<evidence type="ECO:0000313" key="1">
    <source>
        <dbReference type="EMBL" id="KKZ62849.1"/>
    </source>
</evidence>
<dbReference type="EMBL" id="LCZI01001022">
    <property type="protein sequence ID" value="KKZ62849.1"/>
    <property type="molecule type" value="Genomic_DNA"/>
</dbReference>